<accession>A0A7R9AGN7</accession>
<dbReference type="CDD" id="cd00616">
    <property type="entry name" value="AHBA_syn"/>
    <property type="match status" value="1"/>
</dbReference>
<evidence type="ECO:0000256" key="3">
    <source>
        <dbReference type="ARBA" id="ARBA00037999"/>
    </source>
</evidence>
<dbReference type="NCBIfam" id="TIGR02622">
    <property type="entry name" value="CDP_4_6_dhtase"/>
    <property type="match status" value="1"/>
</dbReference>
<dbReference type="InterPro" id="IPR016040">
    <property type="entry name" value="NAD(P)-bd_dom"/>
</dbReference>
<dbReference type="Gene3D" id="3.90.1150.10">
    <property type="entry name" value="Aspartate Aminotransferase, domain 1"/>
    <property type="match status" value="1"/>
</dbReference>
<keyword evidence="2" id="KW-0663">Pyridoxal phosphate</keyword>
<evidence type="ECO:0000313" key="7">
    <source>
        <dbReference type="EMBL" id="CAD7253858.1"/>
    </source>
</evidence>
<dbReference type="InterPro" id="IPR036291">
    <property type="entry name" value="NAD(P)-bd_dom_sf"/>
</dbReference>
<dbReference type="SUPFAM" id="SSF53383">
    <property type="entry name" value="PLP-dependent transferases"/>
    <property type="match status" value="1"/>
</dbReference>
<reference evidence="7" key="1">
    <citation type="submission" date="2020-11" db="EMBL/GenBank/DDBJ databases">
        <authorList>
            <person name="Tran Van P."/>
        </authorList>
    </citation>
    <scope>NUCLEOTIDE SEQUENCE</scope>
</reference>
<dbReference type="GO" id="GO:0030170">
    <property type="term" value="F:pyridoxal phosphate binding"/>
    <property type="evidence" value="ECO:0007669"/>
    <property type="project" value="TreeGrafter"/>
</dbReference>
<dbReference type="Gene3D" id="3.40.640.10">
    <property type="entry name" value="Type I PLP-dependent aspartate aminotransferase-like (Major domain)"/>
    <property type="match status" value="1"/>
</dbReference>
<feature type="chain" id="PRO_5036209912" description="CDP-glucose 4,6-dehydratase" evidence="4">
    <location>
        <begin position="19"/>
        <end position="1059"/>
    </location>
</feature>
<dbReference type="Gene3D" id="3.40.50.720">
    <property type="entry name" value="NAD(P)-binding Rossmann-like Domain"/>
    <property type="match status" value="2"/>
</dbReference>
<keyword evidence="4" id="KW-0732">Signal</keyword>
<dbReference type="EMBL" id="LR906415">
    <property type="protein sequence ID" value="CAD7253858.1"/>
    <property type="molecule type" value="Genomic_DNA"/>
</dbReference>
<dbReference type="InterPro" id="IPR015421">
    <property type="entry name" value="PyrdxlP-dep_Trfase_major"/>
</dbReference>
<dbReference type="InterPro" id="IPR001509">
    <property type="entry name" value="Epimerase_deHydtase"/>
</dbReference>
<dbReference type="GO" id="GO:0008483">
    <property type="term" value="F:transaminase activity"/>
    <property type="evidence" value="ECO:0007669"/>
    <property type="project" value="TreeGrafter"/>
</dbReference>
<evidence type="ECO:0000259" key="5">
    <source>
        <dbReference type="Pfam" id="PF01370"/>
    </source>
</evidence>
<dbReference type="InterPro" id="IPR000653">
    <property type="entry name" value="DegT/StrS_aminotransferase"/>
</dbReference>
<dbReference type="PANTHER" id="PTHR30244">
    <property type="entry name" value="TRANSAMINASE"/>
    <property type="match status" value="1"/>
</dbReference>
<evidence type="ECO:0000256" key="2">
    <source>
        <dbReference type="ARBA" id="ARBA00022898"/>
    </source>
</evidence>
<proteinExistence type="inferred from homology"/>
<dbReference type="EMBL" id="CAJPEV010006898">
    <property type="protein sequence ID" value="CAG0904441.1"/>
    <property type="molecule type" value="Genomic_DNA"/>
</dbReference>
<dbReference type="NCBIfam" id="NF011936">
    <property type="entry name" value="PRK15407.1"/>
    <property type="match status" value="1"/>
</dbReference>
<sequence length="1059" mass="120395">HTGFKGSWLLTWLHLLGAEVKGYALAPENEYDLYNSIQGDRLCQSVIADVRDKERLKKEILDFQPDFIFHLAAQPLVRLSYEIPTETFEVNAIGTANVLDAMRFLEKPCIGIMITTDKVYENKEWHYAYRETDRLGGHDPYSASKAAAEIIISSYRNSFFNPNNYEKHQKAIAVARAGNVIGGGDWAKDRIIPDIIRALQINKSIEVRNPKAVRPWQHVLEPLSGYLLLGAKLTENPTKYAKAYNFGPTSDDTFTVEDLVKKAIEIWGGGNYHVPLLENQPHEANLLKLDIALANNELGWFPKWKAKEQLRAIATAKTTQTIIPGEHYIPVTGKVLDADDLLFGVDAVLDGWLTTGRFGPRFERDFARYFGSRTSILVNSGSSANLVAFYTLTSPKLGERQIKPGDEVITVAAGFPTTINPIIQYGCVPVFIDVDIPTYNIKAERIEESITPKTKAIMIAHALGNPFNLEEVMRVAEKYNLWVIEDDCDSLGATYKDKKTGTFGDLSTVSFYPAHHITMGEGGAVLVNNWKLTEIARSFRDWGRDCYCEPGKDNTCGKRFDWCLGELPCGYDHKYTYSHIGFNLKVTDMQAAIGLSQLKKADSFVAKRRENHQLLYQMLKPFEEHFILHEATPNSNPSWFGFMITIRAHSPINRNELVQYLEENKIGTRLFFGGNLIKQPAYHNIQKRIVGDLTNTDIIMDRSFWLGVWPGLNVGHYEYMVSTLNTFIGGCGFLGSNLAKEVLKRGEELFVFDNLFRYGSEQNLKWLQEQGDFKFYRSDIRSYNDVEYAIKDAKPDVVFHLAGQVAMTTSLANPRLDFEINVLGGNNLLESVRKFVPEAIVTYSSTNKVYGDLEWIEYIETPTRYIAKGYENGFDETLPLDFQSPYGCSKGATDQYMKDYHKMFGLKTIVFRHSSIFGGRQFSTIDQGWVGWFVKQALDIKNGKLKEPFTISGTGKQVRDILFADDLIQCYFKAIDNIEKTKGQIYNIGGGVENSLSLLELFTFLEKELDIKMNYTQLPFRKSDQMVFMADFRKADKQFDFGVDRNKEYGIKEMIEWLK</sequence>
<evidence type="ECO:0000313" key="8">
    <source>
        <dbReference type="Proteomes" id="UP000677054"/>
    </source>
</evidence>
<evidence type="ECO:0000259" key="6">
    <source>
        <dbReference type="Pfam" id="PF16363"/>
    </source>
</evidence>
<dbReference type="CDD" id="cd05252">
    <property type="entry name" value="CDP_GD_SDR_e"/>
    <property type="match status" value="1"/>
</dbReference>
<dbReference type="GO" id="GO:0000271">
    <property type="term" value="P:polysaccharide biosynthetic process"/>
    <property type="evidence" value="ECO:0007669"/>
    <property type="project" value="TreeGrafter"/>
</dbReference>
<evidence type="ECO:0008006" key="9">
    <source>
        <dbReference type="Google" id="ProtNLM"/>
    </source>
</evidence>
<evidence type="ECO:0000256" key="1">
    <source>
        <dbReference type="ARBA" id="ARBA00001933"/>
    </source>
</evidence>
<dbReference type="FunFam" id="3.40.640.10:FF:000079">
    <property type="entry name" value="LPS biosynthesis protein"/>
    <property type="match status" value="1"/>
</dbReference>
<feature type="signal peptide" evidence="4">
    <location>
        <begin position="1"/>
        <end position="18"/>
    </location>
</feature>
<feature type="domain" description="NAD-dependent epimerase/dehydratase" evidence="5">
    <location>
        <begin position="728"/>
        <end position="989"/>
    </location>
</feature>
<gene>
    <name evidence="7" type="ORF">DSTB1V02_LOCUS13604</name>
</gene>
<dbReference type="InterPro" id="IPR015424">
    <property type="entry name" value="PyrdxlP-dep_Trfase"/>
</dbReference>
<dbReference type="Proteomes" id="UP000677054">
    <property type="component" value="Unassembled WGS sequence"/>
</dbReference>
<dbReference type="OrthoDB" id="422066at2759"/>
<dbReference type="AlphaFoldDB" id="A0A7R9AGN7"/>
<feature type="non-terminal residue" evidence="7">
    <location>
        <position position="1"/>
    </location>
</feature>
<dbReference type="PANTHER" id="PTHR30244:SF34">
    <property type="entry name" value="DTDP-4-AMINO-4,6-DIDEOXYGALACTOSE TRANSAMINASE"/>
    <property type="match status" value="1"/>
</dbReference>
<feature type="non-terminal residue" evidence="7">
    <location>
        <position position="1059"/>
    </location>
</feature>
<protein>
    <recommendedName>
        <fullName evidence="9">CDP-glucose 4,6-dehydratase</fullName>
    </recommendedName>
</protein>
<comment type="cofactor">
    <cofactor evidence="1">
        <name>pyridoxal 5'-phosphate</name>
        <dbReference type="ChEBI" id="CHEBI:597326"/>
    </cofactor>
</comment>
<dbReference type="Pfam" id="PF01370">
    <property type="entry name" value="Epimerase"/>
    <property type="match status" value="1"/>
</dbReference>
<evidence type="ECO:0000256" key="4">
    <source>
        <dbReference type="SAM" id="SignalP"/>
    </source>
</evidence>
<dbReference type="InterPro" id="IPR013445">
    <property type="entry name" value="CDP_4_6_deHydtase"/>
</dbReference>
<dbReference type="Pfam" id="PF16363">
    <property type="entry name" value="GDP_Man_Dehyd"/>
    <property type="match status" value="1"/>
</dbReference>
<keyword evidence="8" id="KW-1185">Reference proteome</keyword>
<organism evidence="7">
    <name type="scientific">Darwinula stevensoni</name>
    <dbReference type="NCBI Taxonomy" id="69355"/>
    <lineage>
        <taxon>Eukaryota</taxon>
        <taxon>Metazoa</taxon>
        <taxon>Ecdysozoa</taxon>
        <taxon>Arthropoda</taxon>
        <taxon>Crustacea</taxon>
        <taxon>Oligostraca</taxon>
        <taxon>Ostracoda</taxon>
        <taxon>Podocopa</taxon>
        <taxon>Podocopida</taxon>
        <taxon>Darwinulocopina</taxon>
        <taxon>Darwinuloidea</taxon>
        <taxon>Darwinulidae</taxon>
        <taxon>Darwinula</taxon>
    </lineage>
</organism>
<dbReference type="Gene3D" id="3.90.25.10">
    <property type="entry name" value="UDP-galactose 4-epimerase, domain 1"/>
    <property type="match status" value="1"/>
</dbReference>
<dbReference type="SUPFAM" id="SSF51735">
    <property type="entry name" value="NAD(P)-binding Rossmann-fold domains"/>
    <property type="match status" value="2"/>
</dbReference>
<feature type="domain" description="NAD(P)-binding" evidence="6">
    <location>
        <begin position="2"/>
        <end position="311"/>
    </location>
</feature>
<dbReference type="InterPro" id="IPR015422">
    <property type="entry name" value="PyrdxlP-dep_Trfase_small"/>
</dbReference>
<comment type="similarity">
    <text evidence="3">Belongs to the DegT/DnrJ/EryC1 family.</text>
</comment>
<name>A0A7R9AGN7_9CRUS</name>
<dbReference type="Pfam" id="PF01041">
    <property type="entry name" value="DegT_DnrJ_EryC1"/>
    <property type="match status" value="1"/>
</dbReference>